<dbReference type="Proteomes" id="UP000001645">
    <property type="component" value="Chromosome Z"/>
</dbReference>
<reference evidence="1" key="2">
    <citation type="submission" date="2025-08" db="UniProtKB">
        <authorList>
            <consortium name="Ensembl"/>
        </authorList>
    </citation>
    <scope>IDENTIFICATION</scope>
</reference>
<organism evidence="1 2">
    <name type="scientific">Meleagris gallopavo</name>
    <name type="common">Wild turkey</name>
    <dbReference type="NCBI Taxonomy" id="9103"/>
    <lineage>
        <taxon>Eukaryota</taxon>
        <taxon>Metazoa</taxon>
        <taxon>Chordata</taxon>
        <taxon>Craniata</taxon>
        <taxon>Vertebrata</taxon>
        <taxon>Euteleostomi</taxon>
        <taxon>Archelosauria</taxon>
        <taxon>Archosauria</taxon>
        <taxon>Dinosauria</taxon>
        <taxon>Saurischia</taxon>
        <taxon>Theropoda</taxon>
        <taxon>Coelurosauria</taxon>
        <taxon>Aves</taxon>
        <taxon>Neognathae</taxon>
        <taxon>Galloanserae</taxon>
        <taxon>Galliformes</taxon>
        <taxon>Phasianidae</taxon>
        <taxon>Meleagridinae</taxon>
        <taxon>Meleagris</taxon>
    </lineage>
</organism>
<name>A0A803XNY0_MELGA</name>
<reference evidence="1 2" key="1">
    <citation type="journal article" date="2010" name="PLoS Biol.">
        <title>Multi-platform next-generation sequencing of the domestic turkey (Meleagris gallopavo): genome assembly and analysis.</title>
        <authorList>
            <person name="Dalloul R.A."/>
            <person name="Long J.A."/>
            <person name="Zimin A.V."/>
            <person name="Aslam L."/>
            <person name="Beal K."/>
            <person name="Blomberg L.A."/>
            <person name="Bouffard P."/>
            <person name="Burt D.W."/>
            <person name="Crasta O."/>
            <person name="Crooijmans R.P."/>
            <person name="Cooper K."/>
            <person name="Coulombe R.A."/>
            <person name="De S."/>
            <person name="Delany M.E."/>
            <person name="Dodgson J.B."/>
            <person name="Dong J.J."/>
            <person name="Evans C."/>
            <person name="Frederickson K.M."/>
            <person name="Flicek P."/>
            <person name="Florea L."/>
            <person name="Folkerts O."/>
            <person name="Groenen M.A."/>
            <person name="Harkins T.T."/>
            <person name="Herrero J."/>
            <person name="Hoffmann S."/>
            <person name="Megens H.J."/>
            <person name="Jiang A."/>
            <person name="de Jong P."/>
            <person name="Kaiser P."/>
            <person name="Kim H."/>
            <person name="Kim K.W."/>
            <person name="Kim S."/>
            <person name="Langenberger D."/>
            <person name="Lee M.K."/>
            <person name="Lee T."/>
            <person name="Mane S."/>
            <person name="Marcais G."/>
            <person name="Marz M."/>
            <person name="McElroy A.P."/>
            <person name="Modise T."/>
            <person name="Nefedov M."/>
            <person name="Notredame C."/>
            <person name="Paton I.R."/>
            <person name="Payne W.S."/>
            <person name="Pertea G."/>
            <person name="Prickett D."/>
            <person name="Puiu D."/>
            <person name="Qioa D."/>
            <person name="Raineri E."/>
            <person name="Ruffier M."/>
            <person name="Salzberg S.L."/>
            <person name="Schatz M.C."/>
            <person name="Scheuring C."/>
            <person name="Schmidt C.J."/>
            <person name="Schroeder S."/>
            <person name="Searle S.M."/>
            <person name="Smith E.J."/>
            <person name="Smith J."/>
            <person name="Sonstegard T.S."/>
            <person name="Stadler P.F."/>
            <person name="Tafer H."/>
            <person name="Tu Z.J."/>
            <person name="Van Tassell C.P."/>
            <person name="Vilella A.J."/>
            <person name="Williams K.P."/>
            <person name="Yorke J.A."/>
            <person name="Zhang L."/>
            <person name="Zhang H.B."/>
            <person name="Zhang X."/>
            <person name="Zhang Y."/>
            <person name="Reed K.M."/>
        </authorList>
    </citation>
    <scope>NUCLEOTIDE SEQUENCE [LARGE SCALE GENOMIC DNA]</scope>
</reference>
<reference evidence="1" key="3">
    <citation type="submission" date="2025-09" db="UniProtKB">
        <authorList>
            <consortium name="Ensembl"/>
        </authorList>
    </citation>
    <scope>IDENTIFICATION</scope>
</reference>
<dbReference type="InParanoid" id="A0A803XNY0"/>
<protein>
    <recommendedName>
        <fullName evidence="3">Helicase ATP-binding domain-containing protein</fullName>
    </recommendedName>
</protein>
<dbReference type="GO" id="GO:0003723">
    <property type="term" value="F:RNA binding"/>
    <property type="evidence" value="ECO:0007669"/>
    <property type="project" value="TreeGrafter"/>
</dbReference>
<proteinExistence type="predicted"/>
<evidence type="ECO:0008006" key="3">
    <source>
        <dbReference type="Google" id="ProtNLM"/>
    </source>
</evidence>
<dbReference type="AlphaFoldDB" id="A0A803XNY0"/>
<dbReference type="SUPFAM" id="SSF52540">
    <property type="entry name" value="P-loop containing nucleoside triphosphate hydrolases"/>
    <property type="match status" value="1"/>
</dbReference>
<evidence type="ECO:0000313" key="2">
    <source>
        <dbReference type="Proteomes" id="UP000001645"/>
    </source>
</evidence>
<keyword evidence="2" id="KW-1185">Reference proteome</keyword>
<dbReference type="InterPro" id="IPR027417">
    <property type="entry name" value="P-loop_NTPase"/>
</dbReference>
<dbReference type="PANTHER" id="PTHR18934:SF213">
    <property type="entry name" value="3'-5' RNA HELICASE YTHDC2"/>
    <property type="match status" value="1"/>
</dbReference>
<dbReference type="Ensembl" id="ENSMGAT00000037523.1">
    <property type="protein sequence ID" value="ENSMGAP00000021226.1"/>
    <property type="gene ID" value="ENSMGAG00000021207.1"/>
</dbReference>
<dbReference type="Gene3D" id="3.40.50.300">
    <property type="entry name" value="P-loop containing nucleotide triphosphate hydrolases"/>
    <property type="match status" value="1"/>
</dbReference>
<accession>A0A803XNY0</accession>
<dbReference type="GeneTree" id="ENSGT00940000155826"/>
<sequence length="147" mass="16845">VLPCRAPFQGESEYDSFRQSLPVFEKKEEIVKIIKENKVVLIIGETGSGKTTQIPQFLLDDCYENGIPCRIFCTQPRRLAVIAVAERVAAERREKVGQTVGYQIRLENFLLQVARHIHLISTCREREISCSVFRTTICFHLLFSVQS</sequence>
<evidence type="ECO:0000313" key="1">
    <source>
        <dbReference type="Ensembl" id="ENSMGAP00000021226.1"/>
    </source>
</evidence>
<dbReference type="PANTHER" id="PTHR18934">
    <property type="entry name" value="ATP-DEPENDENT RNA HELICASE"/>
    <property type="match status" value="1"/>
</dbReference>
<dbReference type="GO" id="GO:0004386">
    <property type="term" value="F:helicase activity"/>
    <property type="evidence" value="ECO:0007669"/>
    <property type="project" value="TreeGrafter"/>
</dbReference>